<dbReference type="InterPro" id="IPR011004">
    <property type="entry name" value="Trimer_LpxA-like_sf"/>
</dbReference>
<gene>
    <name evidence="3" type="ORF">P7D85_09705</name>
</gene>
<evidence type="ECO:0000313" key="4">
    <source>
        <dbReference type="Proteomes" id="UP001252875"/>
    </source>
</evidence>
<dbReference type="InterPro" id="IPR001451">
    <property type="entry name" value="Hexapep"/>
</dbReference>
<dbReference type="SUPFAM" id="SSF51161">
    <property type="entry name" value="Trimeric LpxA-like enzymes"/>
    <property type="match status" value="1"/>
</dbReference>
<keyword evidence="2" id="KW-0677">Repeat</keyword>
<dbReference type="PANTHER" id="PTHR43300">
    <property type="entry name" value="ACETYLTRANSFERASE"/>
    <property type="match status" value="1"/>
</dbReference>
<name>A0ABU3EZG7_9ENTE</name>
<evidence type="ECO:0000313" key="3">
    <source>
        <dbReference type="EMBL" id="MDT2600051.1"/>
    </source>
</evidence>
<reference evidence="3 4" key="1">
    <citation type="submission" date="2023-03" db="EMBL/GenBank/DDBJ databases">
        <authorList>
            <person name="Shen W."/>
            <person name="Cai J."/>
        </authorList>
    </citation>
    <scope>NUCLEOTIDE SEQUENCE [LARGE SCALE GENOMIC DNA]</scope>
    <source>
        <strain evidence="3 4">D6-4</strain>
    </source>
</reference>
<dbReference type="Proteomes" id="UP001252875">
    <property type="component" value="Unassembled WGS sequence"/>
</dbReference>
<proteinExistence type="predicted"/>
<keyword evidence="4" id="KW-1185">Reference proteome</keyword>
<dbReference type="PROSITE" id="PS00101">
    <property type="entry name" value="HEXAPEP_TRANSFERASES"/>
    <property type="match status" value="1"/>
</dbReference>
<dbReference type="CDD" id="cd03349">
    <property type="entry name" value="LbH_XAT"/>
    <property type="match status" value="1"/>
</dbReference>
<dbReference type="Pfam" id="PF00132">
    <property type="entry name" value="Hexapep"/>
    <property type="match status" value="1"/>
</dbReference>
<dbReference type="InterPro" id="IPR018357">
    <property type="entry name" value="Hexapep_transf_CS"/>
</dbReference>
<accession>A0ABU3EZG7</accession>
<dbReference type="Gene3D" id="2.160.10.10">
    <property type="entry name" value="Hexapeptide repeat proteins"/>
    <property type="match status" value="1"/>
</dbReference>
<protein>
    <submittedName>
        <fullName evidence="3">CatB-related O-acetyltransferase</fullName>
    </submittedName>
</protein>
<organism evidence="3 4">
    <name type="scientific">Enterococcus hulanensis</name>
    <dbReference type="NCBI Taxonomy" id="2559929"/>
    <lineage>
        <taxon>Bacteria</taxon>
        <taxon>Bacillati</taxon>
        <taxon>Bacillota</taxon>
        <taxon>Bacilli</taxon>
        <taxon>Lactobacillales</taxon>
        <taxon>Enterococcaceae</taxon>
        <taxon>Enterococcus</taxon>
    </lineage>
</organism>
<comment type="caution">
    <text evidence="3">The sequence shown here is derived from an EMBL/GenBank/DDBJ whole genome shotgun (WGS) entry which is preliminary data.</text>
</comment>
<keyword evidence="1" id="KW-0808">Transferase</keyword>
<evidence type="ECO:0000256" key="1">
    <source>
        <dbReference type="ARBA" id="ARBA00022679"/>
    </source>
</evidence>
<sequence length="252" mass="28537">MIRYQIELTEEIKNIFRQKKVFLQRDKKFNRLDGNIKFLSDLKVEPYSQTVSSGGNLYTCGSFSYSLGARLPLTTKIGRYCSIAPCTAFSPGRHDMRRFTTSPVALSNPTEIGIFADGKNMLNSVDFNEVRLPIVIENDVWIGKDVLIKPGVHIGNGAIIGERTIVTRDVEPYSVVVGAPGTAKKLRFTDKEISSLIESEWWKYNYQDFRGINGNDDIEVFLDKFNDLKQNNEIQPYEPICLNASDIYNCGD</sequence>
<dbReference type="EMBL" id="JARPYI010000004">
    <property type="protein sequence ID" value="MDT2600051.1"/>
    <property type="molecule type" value="Genomic_DNA"/>
</dbReference>
<dbReference type="RefSeq" id="WP_311822915.1">
    <property type="nucleotide sequence ID" value="NZ_JARPYF010000007.1"/>
</dbReference>
<dbReference type="PANTHER" id="PTHR43300:SF11">
    <property type="entry name" value="ACETYLTRANSFERASE RV3034C-RELATED"/>
    <property type="match status" value="1"/>
</dbReference>
<dbReference type="InterPro" id="IPR050179">
    <property type="entry name" value="Trans_hexapeptide_repeat"/>
</dbReference>
<evidence type="ECO:0000256" key="2">
    <source>
        <dbReference type="ARBA" id="ARBA00022737"/>
    </source>
</evidence>